<evidence type="ECO:0000313" key="7">
    <source>
        <dbReference type="Proteomes" id="UP001556170"/>
    </source>
</evidence>
<feature type="domain" description="Glycosyltransferase 2-like" evidence="5">
    <location>
        <begin position="13"/>
        <end position="172"/>
    </location>
</feature>
<dbReference type="PANTHER" id="PTHR43685">
    <property type="entry name" value="GLYCOSYLTRANSFERASE"/>
    <property type="match status" value="1"/>
</dbReference>
<comment type="caution">
    <text evidence="6">The sequence shown here is derived from an EMBL/GenBank/DDBJ whole genome shotgun (WGS) entry which is preliminary data.</text>
</comment>
<organism evidence="6 7">
    <name type="scientific">Rhodanobacter geophilus</name>
    <dbReference type="NCBI Taxonomy" id="3162488"/>
    <lineage>
        <taxon>Bacteria</taxon>
        <taxon>Pseudomonadati</taxon>
        <taxon>Pseudomonadota</taxon>
        <taxon>Gammaproteobacteria</taxon>
        <taxon>Lysobacterales</taxon>
        <taxon>Rhodanobacteraceae</taxon>
        <taxon>Rhodanobacter</taxon>
    </lineage>
</organism>
<dbReference type="Gene3D" id="3.90.550.10">
    <property type="entry name" value="Spore Coat Polysaccharide Biosynthesis Protein SpsA, Chain A"/>
    <property type="match status" value="1"/>
</dbReference>
<evidence type="ECO:0000256" key="1">
    <source>
        <dbReference type="ARBA" id="ARBA00006739"/>
    </source>
</evidence>
<feature type="transmembrane region" description="Helical" evidence="4">
    <location>
        <begin position="244"/>
        <end position="261"/>
    </location>
</feature>
<evidence type="ECO:0000256" key="4">
    <source>
        <dbReference type="SAM" id="Phobius"/>
    </source>
</evidence>
<gene>
    <name evidence="6" type="ORF">ABQJ56_09835</name>
</gene>
<dbReference type="EMBL" id="JBFOHL010000008">
    <property type="protein sequence ID" value="MEW9624531.1"/>
    <property type="molecule type" value="Genomic_DNA"/>
</dbReference>
<dbReference type="GO" id="GO:0016757">
    <property type="term" value="F:glycosyltransferase activity"/>
    <property type="evidence" value="ECO:0007669"/>
    <property type="project" value="UniProtKB-KW"/>
</dbReference>
<dbReference type="InterPro" id="IPR001173">
    <property type="entry name" value="Glyco_trans_2-like"/>
</dbReference>
<dbReference type="InterPro" id="IPR029044">
    <property type="entry name" value="Nucleotide-diphossugar_trans"/>
</dbReference>
<keyword evidence="7" id="KW-1185">Reference proteome</keyword>
<evidence type="ECO:0000256" key="3">
    <source>
        <dbReference type="ARBA" id="ARBA00022679"/>
    </source>
</evidence>
<evidence type="ECO:0000313" key="6">
    <source>
        <dbReference type="EMBL" id="MEW9624531.1"/>
    </source>
</evidence>
<dbReference type="Proteomes" id="UP001556170">
    <property type="component" value="Unassembled WGS sequence"/>
</dbReference>
<keyword evidence="4" id="KW-0472">Membrane</keyword>
<evidence type="ECO:0000259" key="5">
    <source>
        <dbReference type="Pfam" id="PF00535"/>
    </source>
</evidence>
<keyword evidence="2 6" id="KW-0328">Glycosyltransferase</keyword>
<dbReference type="Pfam" id="PF00535">
    <property type="entry name" value="Glycos_transf_2"/>
    <property type="match status" value="1"/>
</dbReference>
<proteinExistence type="inferred from homology"/>
<dbReference type="EC" id="2.4.-.-" evidence="6"/>
<comment type="similarity">
    <text evidence="1">Belongs to the glycosyltransferase 2 family.</text>
</comment>
<keyword evidence="4" id="KW-0812">Transmembrane</keyword>
<name>A0ABV3QQD9_9GAMM</name>
<dbReference type="RefSeq" id="WP_367844840.1">
    <property type="nucleotide sequence ID" value="NZ_JBFOHL010000008.1"/>
</dbReference>
<accession>A0ABV3QQD9</accession>
<sequence length="270" mass="30465">MSVRPNLNSNKAVVLIACNRDSPSLQRTLESVRGDSSEIAIVIVDDGSATSLEHYASDPNVEVVRLDSNKGLTRALNVGLKRIQALGYGFICRIDAGDENISGRLQEQLDYLRDHPDLWLVGSWADYVDVQTGRRLFLYQPPTTITEVNRFLHRNSCIAHPAWMVRTALFAEIGLYDESFAVAQDYEFLRRAIATGHSVCNVPKVLLKYQVDPAGISLSRRRQQLLARLRVQWRYRHPLTLSKMIGVGMTLALLAIPYRFVHALKRRGHA</sequence>
<dbReference type="SUPFAM" id="SSF53448">
    <property type="entry name" value="Nucleotide-diphospho-sugar transferases"/>
    <property type="match status" value="1"/>
</dbReference>
<keyword evidence="4" id="KW-1133">Transmembrane helix</keyword>
<keyword evidence="3 6" id="KW-0808">Transferase</keyword>
<dbReference type="InterPro" id="IPR050834">
    <property type="entry name" value="Glycosyltransf_2"/>
</dbReference>
<evidence type="ECO:0000256" key="2">
    <source>
        <dbReference type="ARBA" id="ARBA00022676"/>
    </source>
</evidence>
<protein>
    <submittedName>
        <fullName evidence="6">Glycosyltransferase</fullName>
        <ecNumber evidence="6">2.4.-.-</ecNumber>
    </submittedName>
</protein>
<dbReference type="PANTHER" id="PTHR43685:SF5">
    <property type="entry name" value="GLYCOSYLTRANSFERASE EPSE-RELATED"/>
    <property type="match status" value="1"/>
</dbReference>
<reference evidence="6 7" key="1">
    <citation type="submission" date="2024-06" db="EMBL/GenBank/DDBJ databases">
        <authorList>
            <person name="Woo H."/>
        </authorList>
    </citation>
    <scope>NUCLEOTIDE SEQUENCE [LARGE SCALE GENOMIC DNA]</scope>
    <source>
        <strain evidence="6 7">S2-g</strain>
    </source>
</reference>